<evidence type="ECO:0000256" key="2">
    <source>
        <dbReference type="ARBA" id="ARBA00005810"/>
    </source>
</evidence>
<evidence type="ECO:0000256" key="7">
    <source>
        <dbReference type="ARBA" id="ARBA00022777"/>
    </source>
</evidence>
<comment type="function">
    <text evidence="10">Catalyzes the transfer of pyrophosphate from adenosine triphosphate (ATP) to 6-hydroxymethyl-7,8-dihydropterin, an enzymatic step in folate biosynthesis pathway.</text>
</comment>
<sequence length="161" mass="17763">MALAYIGLGANLGEPALQLQRAIEALRASPGLTVRAESSFYRTDPLGPPGQADYCNAVVLIETACSPDEVLQRLVAIEDALGKRRDGPKWGSRRIDLDLLLYDQMRIDRSDLQVPHPGITSRNFVLVPLLELAPDLMLPGLGRARDFLDRVGMDGIDRWSR</sequence>
<keyword evidence="9" id="KW-0289">Folate biosynthesis</keyword>
<dbReference type="NCBIfam" id="TIGR01498">
    <property type="entry name" value="folK"/>
    <property type="match status" value="1"/>
</dbReference>
<dbReference type="PANTHER" id="PTHR43071">
    <property type="entry name" value="2-AMINO-4-HYDROXY-6-HYDROXYMETHYLDIHYDROPTERIDINE PYROPHOSPHOKINASE"/>
    <property type="match status" value="1"/>
</dbReference>
<keyword evidence="6" id="KW-0547">Nucleotide-binding</keyword>
<dbReference type="Pfam" id="PF01288">
    <property type="entry name" value="HPPK"/>
    <property type="match status" value="1"/>
</dbReference>
<evidence type="ECO:0000256" key="1">
    <source>
        <dbReference type="ARBA" id="ARBA00005051"/>
    </source>
</evidence>
<dbReference type="Gene3D" id="3.30.70.560">
    <property type="entry name" value="7,8-Dihydro-6-hydroxymethylpterin-pyrophosphokinase HPPK"/>
    <property type="match status" value="1"/>
</dbReference>
<evidence type="ECO:0000256" key="3">
    <source>
        <dbReference type="ARBA" id="ARBA00013253"/>
    </source>
</evidence>
<organism evidence="14 15">
    <name type="scientific">Banduia mediterranea</name>
    <dbReference type="NCBI Taxonomy" id="3075609"/>
    <lineage>
        <taxon>Bacteria</taxon>
        <taxon>Pseudomonadati</taxon>
        <taxon>Pseudomonadota</taxon>
        <taxon>Gammaproteobacteria</taxon>
        <taxon>Nevskiales</taxon>
        <taxon>Algiphilaceae</taxon>
        <taxon>Banduia</taxon>
    </lineage>
</organism>
<name>A0ABU2WLB1_9GAMM</name>
<keyword evidence="15" id="KW-1185">Reference proteome</keyword>
<evidence type="ECO:0000313" key="14">
    <source>
        <dbReference type="EMBL" id="MDT0498660.1"/>
    </source>
</evidence>
<dbReference type="GO" id="GO:0003848">
    <property type="term" value="F:2-amino-4-hydroxy-6-hydroxymethyldihydropteridine diphosphokinase activity"/>
    <property type="evidence" value="ECO:0007669"/>
    <property type="project" value="UniProtKB-EC"/>
</dbReference>
<dbReference type="CDD" id="cd00483">
    <property type="entry name" value="HPPK"/>
    <property type="match status" value="1"/>
</dbReference>
<comment type="similarity">
    <text evidence="2">Belongs to the HPPK family.</text>
</comment>
<dbReference type="InterPro" id="IPR000550">
    <property type="entry name" value="Hppk"/>
</dbReference>
<evidence type="ECO:0000259" key="13">
    <source>
        <dbReference type="PROSITE" id="PS00794"/>
    </source>
</evidence>
<accession>A0ABU2WLB1</accession>
<evidence type="ECO:0000313" key="15">
    <source>
        <dbReference type="Proteomes" id="UP001254608"/>
    </source>
</evidence>
<dbReference type="SUPFAM" id="SSF55083">
    <property type="entry name" value="6-hydroxymethyl-7,8-dihydropterin pyrophosphokinase, HPPK"/>
    <property type="match status" value="1"/>
</dbReference>
<keyword evidence="5 14" id="KW-0808">Transferase</keyword>
<evidence type="ECO:0000256" key="10">
    <source>
        <dbReference type="ARBA" id="ARBA00029409"/>
    </source>
</evidence>
<feature type="domain" description="7,8-dihydro-6-hydroxymethylpterin-pyrophosphokinase" evidence="13">
    <location>
        <begin position="89"/>
        <end position="100"/>
    </location>
</feature>
<comment type="pathway">
    <text evidence="1">Cofactor biosynthesis; tetrahydrofolate biosynthesis; 2-amino-4-hydroxy-6-hydroxymethyl-7,8-dihydropteridine diphosphate from 7,8-dihydroneopterin triphosphate: step 4/4.</text>
</comment>
<dbReference type="InterPro" id="IPR035907">
    <property type="entry name" value="Hppk_sf"/>
</dbReference>
<evidence type="ECO:0000256" key="11">
    <source>
        <dbReference type="ARBA" id="ARBA00029766"/>
    </source>
</evidence>
<proteinExistence type="inferred from homology"/>
<evidence type="ECO:0000256" key="4">
    <source>
        <dbReference type="ARBA" id="ARBA00016218"/>
    </source>
</evidence>
<dbReference type="EMBL" id="JAVRIC010000024">
    <property type="protein sequence ID" value="MDT0498660.1"/>
    <property type="molecule type" value="Genomic_DNA"/>
</dbReference>
<dbReference type="PROSITE" id="PS00794">
    <property type="entry name" value="HPPK"/>
    <property type="match status" value="1"/>
</dbReference>
<dbReference type="EC" id="2.7.6.3" evidence="3"/>
<dbReference type="Proteomes" id="UP001254608">
    <property type="component" value="Unassembled WGS sequence"/>
</dbReference>
<evidence type="ECO:0000256" key="9">
    <source>
        <dbReference type="ARBA" id="ARBA00022909"/>
    </source>
</evidence>
<dbReference type="PANTHER" id="PTHR43071:SF1">
    <property type="entry name" value="2-AMINO-4-HYDROXY-6-HYDROXYMETHYLDIHYDROPTERIDINE PYROPHOSPHOKINASE"/>
    <property type="match status" value="1"/>
</dbReference>
<reference evidence="14 15" key="1">
    <citation type="submission" date="2023-09" db="EMBL/GenBank/DDBJ databases">
        <authorList>
            <person name="Rey-Velasco X."/>
        </authorList>
    </citation>
    <scope>NUCLEOTIDE SEQUENCE [LARGE SCALE GENOMIC DNA]</scope>
    <source>
        <strain evidence="14 15">W345</strain>
    </source>
</reference>
<keyword evidence="7" id="KW-0418">Kinase</keyword>
<evidence type="ECO:0000256" key="6">
    <source>
        <dbReference type="ARBA" id="ARBA00022741"/>
    </source>
</evidence>
<gene>
    <name evidence="14" type="primary">folK</name>
    <name evidence="14" type="ORF">RM530_15025</name>
</gene>
<protein>
    <recommendedName>
        <fullName evidence="4">2-amino-4-hydroxy-6-hydroxymethyldihydropteridine pyrophosphokinase</fullName>
        <ecNumber evidence="3">2.7.6.3</ecNumber>
    </recommendedName>
    <alternativeName>
        <fullName evidence="11">6-hydroxymethyl-7,8-dihydropterin pyrophosphokinase</fullName>
    </alternativeName>
    <alternativeName>
        <fullName evidence="12">7,8-dihydro-6-hydroxymethylpterin-pyrophosphokinase</fullName>
    </alternativeName>
</protein>
<evidence type="ECO:0000256" key="8">
    <source>
        <dbReference type="ARBA" id="ARBA00022840"/>
    </source>
</evidence>
<comment type="caution">
    <text evidence="14">The sequence shown here is derived from an EMBL/GenBank/DDBJ whole genome shotgun (WGS) entry which is preliminary data.</text>
</comment>
<dbReference type="RefSeq" id="WP_311366072.1">
    <property type="nucleotide sequence ID" value="NZ_JAVRIC010000024.1"/>
</dbReference>
<keyword evidence="8" id="KW-0067">ATP-binding</keyword>
<evidence type="ECO:0000256" key="5">
    <source>
        <dbReference type="ARBA" id="ARBA00022679"/>
    </source>
</evidence>
<evidence type="ECO:0000256" key="12">
    <source>
        <dbReference type="ARBA" id="ARBA00033413"/>
    </source>
</evidence>